<organism evidence="1 2">
    <name type="scientific">Kibdelosporangium lantanae</name>
    <dbReference type="NCBI Taxonomy" id="1497396"/>
    <lineage>
        <taxon>Bacteria</taxon>
        <taxon>Bacillati</taxon>
        <taxon>Actinomycetota</taxon>
        <taxon>Actinomycetes</taxon>
        <taxon>Pseudonocardiales</taxon>
        <taxon>Pseudonocardiaceae</taxon>
        <taxon>Kibdelosporangium</taxon>
    </lineage>
</organism>
<accession>A0ABW3MII7</accession>
<proteinExistence type="predicted"/>
<name>A0ABW3MII7_9PSEU</name>
<gene>
    <name evidence="1" type="ORF">ACFQ1S_32895</name>
</gene>
<comment type="caution">
    <text evidence="1">The sequence shown here is derived from an EMBL/GenBank/DDBJ whole genome shotgun (WGS) entry which is preliminary data.</text>
</comment>
<dbReference type="EMBL" id="JBHTIS010002532">
    <property type="protein sequence ID" value="MFD1049992.1"/>
    <property type="molecule type" value="Genomic_DNA"/>
</dbReference>
<evidence type="ECO:0000313" key="1">
    <source>
        <dbReference type="EMBL" id="MFD1049992.1"/>
    </source>
</evidence>
<feature type="non-terminal residue" evidence="1">
    <location>
        <position position="1"/>
    </location>
</feature>
<evidence type="ECO:0000313" key="2">
    <source>
        <dbReference type="Proteomes" id="UP001597045"/>
    </source>
</evidence>
<protein>
    <recommendedName>
        <fullName evidence="3">Hemerythrin domain-containing protein</fullName>
    </recommendedName>
</protein>
<sequence length="96" mass="11072">HVMAEVAAVLSPGGDLASLPGVSRRLRTVLFEHLDLEETVVFPVLTDIPVRTYRKIERRMLRDTPRSLRSWMFEGRAYRRLAAPLRTLNAELQEEK</sequence>
<dbReference type="Proteomes" id="UP001597045">
    <property type="component" value="Unassembled WGS sequence"/>
</dbReference>
<evidence type="ECO:0008006" key="3">
    <source>
        <dbReference type="Google" id="ProtNLM"/>
    </source>
</evidence>
<reference evidence="2" key="1">
    <citation type="journal article" date="2019" name="Int. J. Syst. Evol. Microbiol.">
        <title>The Global Catalogue of Microorganisms (GCM) 10K type strain sequencing project: providing services to taxonomists for standard genome sequencing and annotation.</title>
        <authorList>
            <consortium name="The Broad Institute Genomics Platform"/>
            <consortium name="The Broad Institute Genome Sequencing Center for Infectious Disease"/>
            <person name="Wu L."/>
            <person name="Ma J."/>
        </authorList>
    </citation>
    <scope>NUCLEOTIDE SEQUENCE [LARGE SCALE GENOMIC DNA]</scope>
    <source>
        <strain evidence="2">JCM 31486</strain>
    </source>
</reference>
<keyword evidence="2" id="KW-1185">Reference proteome</keyword>